<dbReference type="AlphaFoldDB" id="A0A2W1JBS1"/>
<dbReference type="InterPro" id="IPR032874">
    <property type="entry name" value="DDE_dom"/>
</dbReference>
<evidence type="ECO:0000259" key="1">
    <source>
        <dbReference type="Pfam" id="PF13610"/>
    </source>
</evidence>
<organism evidence="2 3">
    <name type="scientific">Acaryochloris thomasi RCC1774</name>
    <dbReference type="NCBI Taxonomy" id="1764569"/>
    <lineage>
        <taxon>Bacteria</taxon>
        <taxon>Bacillati</taxon>
        <taxon>Cyanobacteriota</taxon>
        <taxon>Cyanophyceae</taxon>
        <taxon>Acaryochloridales</taxon>
        <taxon>Acaryochloridaceae</taxon>
        <taxon>Acaryochloris</taxon>
        <taxon>Acaryochloris thomasi</taxon>
    </lineage>
</organism>
<feature type="domain" description="DDE" evidence="1">
    <location>
        <begin position="2"/>
        <end position="45"/>
    </location>
</feature>
<keyword evidence="3" id="KW-1185">Reference proteome</keyword>
<dbReference type="OrthoDB" id="2887196at2"/>
<name>A0A2W1JBS1_9CYAN</name>
<accession>A0A2W1JBS1</accession>
<evidence type="ECO:0000313" key="2">
    <source>
        <dbReference type="EMBL" id="PZD71493.1"/>
    </source>
</evidence>
<gene>
    <name evidence="2" type="ORF">C1752_06401</name>
</gene>
<dbReference type="Proteomes" id="UP000248857">
    <property type="component" value="Unassembled WGS sequence"/>
</dbReference>
<protein>
    <recommendedName>
        <fullName evidence="1">DDE domain-containing protein</fullName>
    </recommendedName>
</protein>
<reference evidence="2 3" key="1">
    <citation type="journal article" date="2018" name="Sci. Rep.">
        <title>A novel species of the marine cyanobacterium Acaryochloris with a unique pigment content and lifestyle.</title>
        <authorList>
            <person name="Partensky F."/>
            <person name="Six C."/>
            <person name="Ratin M."/>
            <person name="Garczarek L."/>
            <person name="Vaulot D."/>
            <person name="Probert I."/>
            <person name="Calteau A."/>
            <person name="Gourvil P."/>
            <person name="Marie D."/>
            <person name="Grebert T."/>
            <person name="Bouchier C."/>
            <person name="Le Panse S."/>
            <person name="Gachenot M."/>
            <person name="Rodriguez F."/>
            <person name="Garrido J.L."/>
        </authorList>
    </citation>
    <scope>NUCLEOTIDE SEQUENCE [LARGE SCALE GENOMIC DNA]</scope>
    <source>
        <strain evidence="2 3">RCC1774</strain>
    </source>
</reference>
<dbReference type="Pfam" id="PF13610">
    <property type="entry name" value="DDE_Tnp_IS240"/>
    <property type="match status" value="1"/>
</dbReference>
<dbReference type="EMBL" id="PQWO01000017">
    <property type="protein sequence ID" value="PZD71493.1"/>
    <property type="molecule type" value="Genomic_DNA"/>
</dbReference>
<evidence type="ECO:0000313" key="3">
    <source>
        <dbReference type="Proteomes" id="UP000248857"/>
    </source>
</evidence>
<sequence length="69" mass="7945">MNNILEQDHRFIKHKVKAGLGFQNFWSAKRTIRGYETMNAIRKGQIVGIEKGDIRSQNHFISEIFGVAV</sequence>
<comment type="caution">
    <text evidence="2">The sequence shown here is derived from an EMBL/GenBank/DDBJ whole genome shotgun (WGS) entry which is preliminary data.</text>
</comment>
<proteinExistence type="predicted"/>